<dbReference type="Proteomes" id="UP001432099">
    <property type="component" value="Chromosome"/>
</dbReference>
<evidence type="ECO:0000313" key="1">
    <source>
        <dbReference type="EMBL" id="BEH91275.1"/>
    </source>
</evidence>
<proteinExistence type="predicted"/>
<accession>A0ABN6ZHK9</accession>
<organism evidence="1 2">
    <name type="scientific">Turicibacter faecis</name>
    <dbReference type="NCBI Taxonomy" id="2963365"/>
    <lineage>
        <taxon>Bacteria</taxon>
        <taxon>Bacillati</taxon>
        <taxon>Bacillota</taxon>
        <taxon>Erysipelotrichia</taxon>
        <taxon>Erysipelotrichales</taxon>
        <taxon>Turicibacteraceae</taxon>
        <taxon>Turicibacter</taxon>
    </lineage>
</organism>
<gene>
    <name evidence="1" type="ORF">T23_13770</name>
</gene>
<protein>
    <submittedName>
        <fullName evidence="1">Uncharacterized protein</fullName>
    </submittedName>
</protein>
<reference evidence="1" key="1">
    <citation type="journal article" date="2024" name="Int. J. Syst. Evol. Microbiol.">
        <title>Turicibacter faecis sp. nov., isolated from faeces of heart failure mouse model.</title>
        <authorList>
            <person name="Imamura Y."/>
            <person name="Motooka D."/>
            <person name="Nakajima Y."/>
            <person name="Ito S."/>
            <person name="Kitakaze M."/>
            <person name="Iida T."/>
            <person name="Nakamura S."/>
        </authorList>
    </citation>
    <scope>NUCLEOTIDE SEQUENCE</scope>
    <source>
        <strain evidence="1">TC023</strain>
    </source>
</reference>
<keyword evidence="2" id="KW-1185">Reference proteome</keyword>
<evidence type="ECO:0000313" key="2">
    <source>
        <dbReference type="Proteomes" id="UP001432099"/>
    </source>
</evidence>
<dbReference type="EMBL" id="AP028127">
    <property type="protein sequence ID" value="BEH91275.1"/>
    <property type="molecule type" value="Genomic_DNA"/>
</dbReference>
<sequence>MADCYHFIRVGDVEKIIMSFLFHKPGYVIIRKKLRGGIMEERPCGPIVLFHAFTRVIRW</sequence>
<name>A0ABN6ZHK9_9FIRM</name>